<feature type="region of interest" description="Disordered" evidence="1">
    <location>
        <begin position="19"/>
        <end position="63"/>
    </location>
</feature>
<evidence type="ECO:0000313" key="3">
    <source>
        <dbReference type="Proteomes" id="UP000289152"/>
    </source>
</evidence>
<proteinExistence type="predicted"/>
<organism evidence="2 3">
    <name type="scientific">Tremella mesenterica</name>
    <name type="common">Jelly fungus</name>
    <dbReference type="NCBI Taxonomy" id="5217"/>
    <lineage>
        <taxon>Eukaryota</taxon>
        <taxon>Fungi</taxon>
        <taxon>Dikarya</taxon>
        <taxon>Basidiomycota</taxon>
        <taxon>Agaricomycotina</taxon>
        <taxon>Tremellomycetes</taxon>
        <taxon>Tremellales</taxon>
        <taxon>Tremellaceae</taxon>
        <taxon>Tremella</taxon>
    </lineage>
</organism>
<accession>A0A4Q1BV91</accession>
<feature type="region of interest" description="Disordered" evidence="1">
    <location>
        <begin position="445"/>
        <end position="482"/>
    </location>
</feature>
<feature type="region of interest" description="Disordered" evidence="1">
    <location>
        <begin position="612"/>
        <end position="632"/>
    </location>
</feature>
<evidence type="ECO:0000256" key="1">
    <source>
        <dbReference type="SAM" id="MobiDB-lite"/>
    </source>
</evidence>
<feature type="compositionally biased region" description="Low complexity" evidence="1">
    <location>
        <begin position="612"/>
        <end position="628"/>
    </location>
</feature>
<keyword evidence="3" id="KW-1185">Reference proteome</keyword>
<gene>
    <name evidence="2" type="ORF">M231_00795</name>
</gene>
<feature type="compositionally biased region" description="Polar residues" evidence="1">
    <location>
        <begin position="703"/>
        <end position="713"/>
    </location>
</feature>
<feature type="compositionally biased region" description="Polar residues" evidence="1">
    <location>
        <begin position="49"/>
        <end position="60"/>
    </location>
</feature>
<feature type="region of interest" description="Disordered" evidence="1">
    <location>
        <begin position="703"/>
        <end position="776"/>
    </location>
</feature>
<feature type="region of interest" description="Disordered" evidence="1">
    <location>
        <begin position="255"/>
        <end position="282"/>
    </location>
</feature>
<name>A0A4Q1BV91_TREME</name>
<dbReference type="AlphaFoldDB" id="A0A4Q1BV91"/>
<dbReference type="InParanoid" id="A0A4Q1BV91"/>
<feature type="region of interest" description="Disordered" evidence="1">
    <location>
        <begin position="494"/>
        <end position="559"/>
    </location>
</feature>
<evidence type="ECO:0000313" key="2">
    <source>
        <dbReference type="EMBL" id="RXK42073.1"/>
    </source>
</evidence>
<feature type="compositionally biased region" description="Polar residues" evidence="1">
    <location>
        <begin position="459"/>
        <end position="471"/>
    </location>
</feature>
<dbReference type="EMBL" id="SDIL01000004">
    <property type="protein sequence ID" value="RXK42073.1"/>
    <property type="molecule type" value="Genomic_DNA"/>
</dbReference>
<protein>
    <submittedName>
        <fullName evidence="2">Uncharacterized protein</fullName>
    </submittedName>
</protein>
<comment type="caution">
    <text evidence="2">The sequence shown here is derived from an EMBL/GenBank/DDBJ whole genome shotgun (WGS) entry which is preliminary data.</text>
</comment>
<dbReference type="VEuPathDB" id="FungiDB:TREMEDRAFT_58846"/>
<feature type="region of interest" description="Disordered" evidence="1">
    <location>
        <begin position="123"/>
        <end position="145"/>
    </location>
</feature>
<dbReference type="Proteomes" id="UP000289152">
    <property type="component" value="Unassembled WGS sequence"/>
</dbReference>
<sequence>MTMELSAIVEEILPACEDGVVKKEVGKDQTNSPGSKKERYSYVSEDSSENNTTPKPSHNSFRGHLYFGVGPSLPNPYSLRQALGPLEEYDDTTDSISEHLACSSYLTPSRRSITPISSLLLPISNQPSSPRRHIKRNSTGSMATVQSPQLRSMVSMDAMYPQHRPRSAVSLSPPLSDSRHVSWSSVVSSFRSPTPELRIRNVSASTSNTLTTPTLLYEHILPVTPMLGRPVSPSTPRQHPTNQTTGRMRISSVGIGGEEEEESDPCATPRQRTRVVSSTETDEGEIVGIVPNVDATVRAAPGVVGLGEGWAGGPAAKPKNKTQWFRSLSNGQVEHSHDPLALWTPPQKSQEPKRSVWGRSRGLFGASMPLLSQPDPIIKSDFHPTVKVGPVKTLRGLLSKSKVDLTLPPAKDKASHHQRDSGKRLFGRFSKSAVDITRLSTSPLTSDKMKDIPNKHISPGSNNHGRLSFSSGPRPPWRQTSTQVRPATVAIMNPVSASRPLQPGSTESTPPGIQDDSPALESHSSSSTIHLRTPKVEEVNRQRPSFQAERKKNNDVNPRVRGWGYGHVLSNGFRRLSNLGGSHSTTPVSVAKTEPLTPVTFPTQPIRGLWEENLSSPNSSEETTSPISDGPKLIPPYDTQIPKLAPRFIFPAPSTIPKIKPTPAPLFSRLKSALRPHHTSRRPSVAAITEDCEISLPIPSSLKVTSESNTRQSSETRRLSESTVRFAPSPKTKTTTIKTDSAPRHSTSSIDSRGRRSFESSSTSMGEFGNVSHLTNRHTLGNPISVIERDTSRHKPYPSVTHSSSVTWRKRLSKLPEADEEIDQPELIQSLSNVQSEVHVDTEEYKRHSTSMLDLFKPIRKLGSLNSLRKQTSLDNLSNWEYPASNSSFPLSNSMPLLDFPLPPERMSLELDLGQSGLGLDDILAAGSNPIYTNPPYTPTPGQNPTFSFCPPIDPEPPTELVPGTNDHENCEIHMEAETNTNATMITNTDTGMKSITLKTNISKGKYGSHRLPPLIPVPPLTMTTLVVPPSSSSPSFSNELDSGKGDINLISKESSSESYKTTLGYHTPPLTPKIEISKEAIGVVTEVDKDMTKRPISSTLSGSESDRSGLSFYEYEDAIVSSVTDESVKVGMARMVKLTPSKTTNDD</sequence>
<reference evidence="2 3" key="1">
    <citation type="submission" date="2016-06" db="EMBL/GenBank/DDBJ databases">
        <title>Evolution of pathogenesis and genome organization in the Tremellales.</title>
        <authorList>
            <person name="Cuomo C."/>
            <person name="Litvintseva A."/>
            <person name="Heitman J."/>
            <person name="Chen Y."/>
            <person name="Sun S."/>
            <person name="Springer D."/>
            <person name="Dromer F."/>
            <person name="Young S."/>
            <person name="Zeng Q."/>
            <person name="Chapman S."/>
            <person name="Gujja S."/>
            <person name="Saif S."/>
            <person name="Birren B."/>
        </authorList>
    </citation>
    <scope>NUCLEOTIDE SEQUENCE [LARGE SCALE GENOMIC DNA]</scope>
    <source>
        <strain evidence="2 3">ATCC 28783</strain>
    </source>
</reference>